<evidence type="ECO:0008006" key="3">
    <source>
        <dbReference type="Google" id="ProtNLM"/>
    </source>
</evidence>
<evidence type="ECO:0000313" key="2">
    <source>
        <dbReference type="Proteomes" id="UP001595926"/>
    </source>
</evidence>
<name>A0ABV9TBL9_9GAMM</name>
<evidence type="ECO:0000313" key="1">
    <source>
        <dbReference type="EMBL" id="MFC4892535.1"/>
    </source>
</evidence>
<organism evidence="1 2">
    <name type="scientific">Pseudofrancisella aestuarii</name>
    <dbReference type="NCBI Taxonomy" id="2670347"/>
    <lineage>
        <taxon>Bacteria</taxon>
        <taxon>Pseudomonadati</taxon>
        <taxon>Pseudomonadota</taxon>
        <taxon>Gammaproteobacteria</taxon>
        <taxon>Thiotrichales</taxon>
        <taxon>Francisellaceae</taxon>
        <taxon>Pseudofrancisella</taxon>
    </lineage>
</organism>
<gene>
    <name evidence="1" type="ORF">ACFPDQ_05680</name>
</gene>
<comment type="caution">
    <text evidence="1">The sequence shown here is derived from an EMBL/GenBank/DDBJ whole genome shotgun (WGS) entry which is preliminary data.</text>
</comment>
<dbReference type="Proteomes" id="UP001595926">
    <property type="component" value="Unassembled WGS sequence"/>
</dbReference>
<dbReference type="RefSeq" id="WP_119329912.1">
    <property type="nucleotide sequence ID" value="NZ_JBHSJH010000002.1"/>
</dbReference>
<keyword evidence="2" id="KW-1185">Reference proteome</keyword>
<protein>
    <recommendedName>
        <fullName evidence="3">Lipoprotein</fullName>
    </recommendedName>
</protein>
<dbReference type="PROSITE" id="PS51257">
    <property type="entry name" value="PROKAR_LIPOPROTEIN"/>
    <property type="match status" value="1"/>
</dbReference>
<sequence>MNKIKLFILIILSVALLSSCDTKERFADMKQHWDRMDMESEVESQEVKKHSNIVTDITFSAANNPDQDIALPGDDFEKRYQAMLKFLKDNGYPLVQEYQQKGSGMIVVKPKEQMPDVYYIGINMEQNPRQGVTKYRIVYGGNKYKARELYNNYKKTL</sequence>
<dbReference type="EMBL" id="JBHSJH010000002">
    <property type="protein sequence ID" value="MFC4892535.1"/>
    <property type="molecule type" value="Genomic_DNA"/>
</dbReference>
<reference evidence="2" key="1">
    <citation type="journal article" date="2019" name="Int. J. Syst. Evol. Microbiol.">
        <title>The Global Catalogue of Microorganisms (GCM) 10K type strain sequencing project: providing services to taxonomists for standard genome sequencing and annotation.</title>
        <authorList>
            <consortium name="The Broad Institute Genomics Platform"/>
            <consortium name="The Broad Institute Genome Sequencing Center for Infectious Disease"/>
            <person name="Wu L."/>
            <person name="Ma J."/>
        </authorList>
    </citation>
    <scope>NUCLEOTIDE SEQUENCE [LARGE SCALE GENOMIC DNA]</scope>
    <source>
        <strain evidence="2">CGMCC 1.13718</strain>
    </source>
</reference>
<accession>A0ABV9TBL9</accession>
<proteinExistence type="predicted"/>